<dbReference type="Gene3D" id="3.80.10.10">
    <property type="entry name" value="Ribonuclease Inhibitor"/>
    <property type="match status" value="1"/>
</dbReference>
<dbReference type="InterPro" id="IPR043313">
    <property type="entry name" value="LRMDA"/>
</dbReference>
<sequence>MSEGAKQIADRPTTVAVIYKYDILLETKTLKRNQFKAVRTHLSYTMLCENGNVLEKLCYSGQRCQKIPEALVKLYGPKVQCLDLSYNEIVTLRGLDGFPVLKELVLDNNQLSDTISFPYLPTLQTLSLNKNKILDIQSLLLKIRQNLPNLSYLSLLGNKACPNELSGEENDEEDYQRYRYYVLYHLPNLKFLDSTKVREVERSEARRRGKFMNVIRPRGDGMDEIRLNSDSTGGFTPLPKSMRGPEDHKSAYGKCLYKYSVPITHRSRLPKIRRGIYYSIISSSAVGSPSEVI</sequence>
<dbReference type="Pfam" id="PF14580">
    <property type="entry name" value="LRR_9"/>
    <property type="match status" value="1"/>
</dbReference>
<evidence type="ECO:0008006" key="4">
    <source>
        <dbReference type="Google" id="ProtNLM"/>
    </source>
</evidence>
<dbReference type="Proteomes" id="UP001152888">
    <property type="component" value="Unassembled WGS sequence"/>
</dbReference>
<gene>
    <name evidence="2" type="ORF">ACAOBT_LOCUS21011</name>
</gene>
<dbReference type="InterPro" id="IPR032675">
    <property type="entry name" value="LRR_dom_sf"/>
</dbReference>
<dbReference type="InterPro" id="IPR001611">
    <property type="entry name" value="Leu-rich_rpt"/>
</dbReference>
<evidence type="ECO:0000256" key="1">
    <source>
        <dbReference type="SAM" id="MobiDB-lite"/>
    </source>
</evidence>
<reference evidence="2" key="1">
    <citation type="submission" date="2022-03" db="EMBL/GenBank/DDBJ databases">
        <authorList>
            <person name="Sayadi A."/>
        </authorList>
    </citation>
    <scope>NUCLEOTIDE SEQUENCE</scope>
</reference>
<evidence type="ECO:0000313" key="2">
    <source>
        <dbReference type="EMBL" id="CAH1992654.1"/>
    </source>
</evidence>
<proteinExistence type="predicted"/>
<dbReference type="OrthoDB" id="272149at2759"/>
<dbReference type="FunFam" id="3.80.10.10:FF:000793">
    <property type="entry name" value="Leucine rich melanocyte differentiation associated"/>
    <property type="match status" value="1"/>
</dbReference>
<dbReference type="PROSITE" id="PS51450">
    <property type="entry name" value="LRR"/>
    <property type="match status" value="1"/>
</dbReference>
<dbReference type="EMBL" id="CAKOFQ010007152">
    <property type="protein sequence ID" value="CAH1992654.1"/>
    <property type="molecule type" value="Genomic_DNA"/>
</dbReference>
<keyword evidence="3" id="KW-1185">Reference proteome</keyword>
<evidence type="ECO:0000313" key="3">
    <source>
        <dbReference type="Proteomes" id="UP001152888"/>
    </source>
</evidence>
<name>A0A9P0PNB4_ACAOB</name>
<protein>
    <recommendedName>
        <fullName evidence="4">Leucine-rich melanocyte differentiation-associated protein</fullName>
    </recommendedName>
</protein>
<organism evidence="2 3">
    <name type="scientific">Acanthoscelides obtectus</name>
    <name type="common">Bean weevil</name>
    <name type="synonym">Bruchus obtectus</name>
    <dbReference type="NCBI Taxonomy" id="200917"/>
    <lineage>
        <taxon>Eukaryota</taxon>
        <taxon>Metazoa</taxon>
        <taxon>Ecdysozoa</taxon>
        <taxon>Arthropoda</taxon>
        <taxon>Hexapoda</taxon>
        <taxon>Insecta</taxon>
        <taxon>Pterygota</taxon>
        <taxon>Neoptera</taxon>
        <taxon>Endopterygota</taxon>
        <taxon>Coleoptera</taxon>
        <taxon>Polyphaga</taxon>
        <taxon>Cucujiformia</taxon>
        <taxon>Chrysomeloidea</taxon>
        <taxon>Chrysomelidae</taxon>
        <taxon>Bruchinae</taxon>
        <taxon>Bruchini</taxon>
        <taxon>Acanthoscelides</taxon>
    </lineage>
</organism>
<feature type="region of interest" description="Disordered" evidence="1">
    <location>
        <begin position="227"/>
        <end position="247"/>
    </location>
</feature>
<dbReference type="PANTHER" id="PTHR46282">
    <property type="entry name" value="LEUCINE-RICH MELANOCYTE DIFFERENTIATION-ASSOCIATED PROTEIN"/>
    <property type="match status" value="1"/>
</dbReference>
<dbReference type="SUPFAM" id="SSF52058">
    <property type="entry name" value="L domain-like"/>
    <property type="match status" value="1"/>
</dbReference>
<accession>A0A9P0PNB4</accession>
<dbReference type="AlphaFoldDB" id="A0A9P0PNB4"/>
<comment type="caution">
    <text evidence="2">The sequence shown here is derived from an EMBL/GenBank/DDBJ whole genome shotgun (WGS) entry which is preliminary data.</text>
</comment>
<dbReference type="PANTHER" id="PTHR46282:SF2">
    <property type="entry name" value="LEUCINE-RICH MELANOCYTE DIFFERENTIATION-ASSOCIATED PROTEIN"/>
    <property type="match status" value="1"/>
</dbReference>